<evidence type="ECO:0000256" key="4">
    <source>
        <dbReference type="ARBA" id="ARBA00022692"/>
    </source>
</evidence>
<keyword evidence="3" id="KW-0716">Sensory transduction</keyword>
<feature type="transmembrane region" description="Helical" evidence="13">
    <location>
        <begin position="408"/>
        <end position="430"/>
    </location>
</feature>
<sequence length="484" mass="54372">MYFFLRHLSLVELLYTTDIVPRTLADLTSSHPQTISFWSCAAQMYFFIVLGISECCLLTAMAYDRYAAICQPLHYSTLMNQQACAAMVGTSWFMGIITATTHSSLIFTLPFPRRPIIPHFLCDILPVLRLASSGKRRSEISVMTATVVFIMIPFSLIVTSYARILGAILAMASTQSRRKVFSTCSSHLLVVSLFFGTASITYIRPRAGSSVTTDRILSLFYTVVTPMLNPIIYTLRNKEVTGALKHMMRRFLYSISSGDKSITYIACVTQLLFIDIFAITEFFLLATMSYDRYVAICKPLHYMTIMNSRACRNFILFCWVAALIIVLPPVSLGLGLEFCDSNLIDHFCCDAAPLLKISCSDTRLVEQMVIADAVLAFITTFMCVILSYIYIIRTILRFPSAKQRKKAFSTCSSHMIVVSITYGSCIFIYIKPSSKDDVAINKGISLLIISISPMLNPFIYALRNKQVKQAFNYSIKKIASLSKM</sequence>
<feature type="transmembrane region" description="Helical" evidence="13">
    <location>
        <begin position="185"/>
        <end position="204"/>
    </location>
</feature>
<evidence type="ECO:0000313" key="16">
    <source>
        <dbReference type="Proteomes" id="UP000001075"/>
    </source>
</evidence>
<keyword evidence="9 12" id="KW-0675">Receptor</keyword>
<feature type="transmembrane region" description="Helical" evidence="13">
    <location>
        <begin position="143"/>
        <end position="165"/>
    </location>
</feature>
<gene>
    <name evidence="15" type="ORF">I79_021353</name>
</gene>
<dbReference type="FunFam" id="1.20.1070.10:FF:000010">
    <property type="entry name" value="Olfactory receptor"/>
    <property type="match status" value="1"/>
</dbReference>
<keyword evidence="4 12" id="KW-0812">Transmembrane</keyword>
<dbReference type="InParanoid" id="G3ICF6"/>
<comment type="similarity">
    <text evidence="12">Belongs to the G-protein coupled receptor 1 family.</text>
</comment>
<dbReference type="Proteomes" id="UP000001075">
    <property type="component" value="Unassembled WGS sequence"/>
</dbReference>
<keyword evidence="11 12" id="KW-0807">Transducer</keyword>
<dbReference type="InterPro" id="IPR017452">
    <property type="entry name" value="GPCR_Rhodpsn_7TM"/>
</dbReference>
<protein>
    <submittedName>
        <fullName evidence="15">Olfactory receptor 10P1</fullName>
    </submittedName>
</protein>
<evidence type="ECO:0000256" key="9">
    <source>
        <dbReference type="ARBA" id="ARBA00023170"/>
    </source>
</evidence>
<dbReference type="PaxDb" id="10029-XP_007613025.1"/>
<dbReference type="GO" id="GO:0004984">
    <property type="term" value="F:olfactory receptor activity"/>
    <property type="evidence" value="ECO:0007669"/>
    <property type="project" value="InterPro"/>
</dbReference>
<evidence type="ECO:0000256" key="10">
    <source>
        <dbReference type="ARBA" id="ARBA00023180"/>
    </source>
</evidence>
<dbReference type="Gene3D" id="1.20.1070.10">
    <property type="entry name" value="Rhodopsin 7-helix transmembrane proteins"/>
    <property type="match status" value="2"/>
</dbReference>
<dbReference type="PANTHER" id="PTHR26454">
    <property type="entry name" value="OLFACTORY RECEPTOR"/>
    <property type="match status" value="1"/>
</dbReference>
<dbReference type="Pfam" id="PF13853">
    <property type="entry name" value="7tm_4"/>
    <property type="match status" value="2"/>
</dbReference>
<keyword evidence="8 13" id="KW-0472">Membrane</keyword>
<name>G3ICF6_CRIGR</name>
<feature type="domain" description="G-protein coupled receptors family 1 profile" evidence="14">
    <location>
        <begin position="267"/>
        <end position="460"/>
    </location>
</feature>
<organism evidence="15 16">
    <name type="scientific">Cricetulus griseus</name>
    <name type="common">Chinese hamster</name>
    <name type="synonym">Cricetulus barabensis griseus</name>
    <dbReference type="NCBI Taxonomy" id="10029"/>
    <lineage>
        <taxon>Eukaryota</taxon>
        <taxon>Metazoa</taxon>
        <taxon>Chordata</taxon>
        <taxon>Craniata</taxon>
        <taxon>Vertebrata</taxon>
        <taxon>Euteleostomi</taxon>
        <taxon>Mammalia</taxon>
        <taxon>Eutheria</taxon>
        <taxon>Euarchontoglires</taxon>
        <taxon>Glires</taxon>
        <taxon>Rodentia</taxon>
        <taxon>Myomorpha</taxon>
        <taxon>Muroidea</taxon>
        <taxon>Cricetidae</taxon>
        <taxon>Cricetinae</taxon>
        <taxon>Cricetulus</taxon>
    </lineage>
</organism>
<evidence type="ECO:0000256" key="11">
    <source>
        <dbReference type="ARBA" id="ARBA00023224"/>
    </source>
</evidence>
<evidence type="ECO:0000256" key="12">
    <source>
        <dbReference type="RuleBase" id="RU000688"/>
    </source>
</evidence>
<keyword evidence="10" id="KW-0325">Glycoprotein</keyword>
<proteinExistence type="inferred from homology"/>
<reference evidence="16" key="1">
    <citation type="journal article" date="2011" name="Nat. Biotechnol.">
        <title>The genomic sequence of the Chinese hamster ovary (CHO)-K1 cell line.</title>
        <authorList>
            <person name="Xu X."/>
            <person name="Nagarajan H."/>
            <person name="Lewis N.E."/>
            <person name="Pan S."/>
            <person name="Cai Z."/>
            <person name="Liu X."/>
            <person name="Chen W."/>
            <person name="Xie M."/>
            <person name="Wang W."/>
            <person name="Hammond S."/>
            <person name="Andersen M.R."/>
            <person name="Neff N."/>
            <person name="Passarelli B."/>
            <person name="Koh W."/>
            <person name="Fan H.C."/>
            <person name="Wang J."/>
            <person name="Gui Y."/>
            <person name="Lee K.H."/>
            <person name="Betenbaugh M.J."/>
            <person name="Quake S.R."/>
            <person name="Famili I."/>
            <person name="Palsson B.O."/>
            <person name="Wang J."/>
        </authorList>
    </citation>
    <scope>NUCLEOTIDE SEQUENCE [LARGE SCALE GENOMIC DNA]</scope>
    <source>
        <strain evidence="16">CHO K1 cell line</strain>
    </source>
</reference>
<keyword evidence="6 13" id="KW-1133">Transmembrane helix</keyword>
<dbReference type="GO" id="GO:0005886">
    <property type="term" value="C:plasma membrane"/>
    <property type="evidence" value="ECO:0007669"/>
    <property type="project" value="UniProtKB-SubCell"/>
</dbReference>
<dbReference type="AlphaFoldDB" id="G3ICF6"/>
<dbReference type="PROSITE" id="PS50262">
    <property type="entry name" value="G_PROTEIN_RECEP_F1_2"/>
    <property type="match status" value="2"/>
</dbReference>
<dbReference type="PRINTS" id="PR00245">
    <property type="entry name" value="OLFACTORYR"/>
</dbReference>
<dbReference type="GO" id="GO:0004930">
    <property type="term" value="F:G protein-coupled receptor activity"/>
    <property type="evidence" value="ECO:0007669"/>
    <property type="project" value="UniProtKB-KW"/>
</dbReference>
<evidence type="ECO:0000256" key="5">
    <source>
        <dbReference type="ARBA" id="ARBA00022725"/>
    </source>
</evidence>
<keyword evidence="5" id="KW-0552">Olfaction</keyword>
<dbReference type="CDD" id="cd15225">
    <property type="entry name" value="7tmA_OR10A-like"/>
    <property type="match status" value="1"/>
</dbReference>
<evidence type="ECO:0000313" key="15">
    <source>
        <dbReference type="EMBL" id="EGW02558.1"/>
    </source>
</evidence>
<evidence type="ECO:0000256" key="6">
    <source>
        <dbReference type="ARBA" id="ARBA00022989"/>
    </source>
</evidence>
<feature type="transmembrane region" description="Helical" evidence="13">
    <location>
        <begin position="373"/>
        <end position="396"/>
    </location>
</feature>
<dbReference type="InterPro" id="IPR000276">
    <property type="entry name" value="GPCR_Rhodpsn"/>
</dbReference>
<feature type="transmembrane region" description="Helical" evidence="13">
    <location>
        <begin position="262"/>
        <end position="286"/>
    </location>
</feature>
<keyword evidence="7 12" id="KW-0297">G-protein coupled receptor</keyword>
<evidence type="ECO:0000259" key="14">
    <source>
        <dbReference type="PROSITE" id="PS50262"/>
    </source>
</evidence>
<dbReference type="eggNOG" id="ENOG502SIWR">
    <property type="taxonomic scope" value="Eukaryota"/>
</dbReference>
<dbReference type="EMBL" id="JH001914">
    <property type="protein sequence ID" value="EGW02558.1"/>
    <property type="molecule type" value="Genomic_DNA"/>
</dbReference>
<evidence type="ECO:0000256" key="3">
    <source>
        <dbReference type="ARBA" id="ARBA00022606"/>
    </source>
</evidence>
<feature type="transmembrane region" description="Helical" evidence="13">
    <location>
        <begin position="442"/>
        <end position="462"/>
    </location>
</feature>
<dbReference type="PANTHER" id="PTHR26454:SF70">
    <property type="entry name" value="OLFACTORY RECEPTOR"/>
    <property type="match status" value="1"/>
</dbReference>
<comment type="subcellular location">
    <subcellularLocation>
        <location evidence="1">Cell membrane</location>
        <topology evidence="1">Multi-pass membrane protein</topology>
    </subcellularLocation>
</comment>
<dbReference type="InterPro" id="IPR000725">
    <property type="entry name" value="Olfact_rcpt"/>
</dbReference>
<evidence type="ECO:0000256" key="1">
    <source>
        <dbReference type="ARBA" id="ARBA00004651"/>
    </source>
</evidence>
<evidence type="ECO:0000256" key="8">
    <source>
        <dbReference type="ARBA" id="ARBA00023136"/>
    </source>
</evidence>
<dbReference type="InterPro" id="IPR047132">
    <property type="entry name" value="Olfact_rcpt_6C-like"/>
</dbReference>
<evidence type="ECO:0000256" key="13">
    <source>
        <dbReference type="SAM" id="Phobius"/>
    </source>
</evidence>
<dbReference type="FunFam" id="1.20.1070.10:FF:000013">
    <property type="entry name" value="Olfactory receptor"/>
    <property type="match status" value="1"/>
</dbReference>
<accession>G3ICF6</accession>
<feature type="domain" description="G-protein coupled receptors family 1 profile" evidence="14">
    <location>
        <begin position="1"/>
        <end position="233"/>
    </location>
</feature>
<feature type="transmembrane region" description="Helical" evidence="13">
    <location>
        <begin position="84"/>
        <end position="109"/>
    </location>
</feature>
<dbReference type="PRINTS" id="PR00237">
    <property type="entry name" value="GPCRRHODOPSN"/>
</dbReference>
<dbReference type="PROSITE" id="PS00237">
    <property type="entry name" value="G_PROTEIN_RECEP_F1_1"/>
    <property type="match status" value="2"/>
</dbReference>
<evidence type="ECO:0000256" key="7">
    <source>
        <dbReference type="ARBA" id="ARBA00023040"/>
    </source>
</evidence>
<feature type="transmembrane region" description="Helical" evidence="13">
    <location>
        <begin position="44"/>
        <end position="63"/>
    </location>
</feature>
<feature type="transmembrane region" description="Helical" evidence="13">
    <location>
        <begin position="314"/>
        <end position="336"/>
    </location>
</feature>
<keyword evidence="2" id="KW-1003">Cell membrane</keyword>
<evidence type="ECO:0000256" key="2">
    <source>
        <dbReference type="ARBA" id="ARBA00022475"/>
    </source>
</evidence>
<dbReference type="SUPFAM" id="SSF81321">
    <property type="entry name" value="Family A G protein-coupled receptor-like"/>
    <property type="match status" value="2"/>
</dbReference>
<dbReference type="FunCoup" id="G3ICF6">
    <property type="interactions" value="618"/>
</dbReference>
<dbReference type="STRING" id="10029.G3ICF6"/>